<dbReference type="Ensembl" id="ENSELUT00000068004.2">
    <property type="protein sequence ID" value="ENSELUP00000065711.2"/>
    <property type="gene ID" value="ENSELUG00000034496.2"/>
</dbReference>
<evidence type="ECO:0000313" key="6">
    <source>
        <dbReference type="Ensembl" id="ENSELUP00000065711.2"/>
    </source>
</evidence>
<keyword evidence="4" id="KW-0732">Signal</keyword>
<dbReference type="Proteomes" id="UP000265140">
    <property type="component" value="Chromosome 10"/>
</dbReference>
<dbReference type="Gene3D" id="2.60.40.10">
    <property type="entry name" value="Immunoglobulins"/>
    <property type="match status" value="2"/>
</dbReference>
<feature type="transmembrane region" description="Helical" evidence="3">
    <location>
        <begin position="225"/>
        <end position="247"/>
    </location>
</feature>
<keyword evidence="7" id="KW-1185">Reference proteome</keyword>
<proteinExistence type="predicted"/>
<dbReference type="InterPro" id="IPR007110">
    <property type="entry name" value="Ig-like_dom"/>
</dbReference>
<dbReference type="Pfam" id="PF00047">
    <property type="entry name" value="ig"/>
    <property type="match status" value="1"/>
</dbReference>
<dbReference type="InterPro" id="IPR036179">
    <property type="entry name" value="Ig-like_dom_sf"/>
</dbReference>
<dbReference type="CDD" id="cd00096">
    <property type="entry name" value="Ig"/>
    <property type="match status" value="2"/>
</dbReference>
<feature type="signal peptide" evidence="4">
    <location>
        <begin position="1"/>
        <end position="15"/>
    </location>
</feature>
<evidence type="ECO:0000313" key="7">
    <source>
        <dbReference type="Proteomes" id="UP000265140"/>
    </source>
</evidence>
<evidence type="ECO:0000256" key="2">
    <source>
        <dbReference type="SAM" id="MobiDB-lite"/>
    </source>
</evidence>
<evidence type="ECO:0000256" key="1">
    <source>
        <dbReference type="ARBA" id="ARBA00023319"/>
    </source>
</evidence>
<dbReference type="PANTHER" id="PTHR46013">
    <property type="entry name" value="VASCULAR CELL ADHESION MOLECULE 1"/>
    <property type="match status" value="1"/>
</dbReference>
<dbReference type="PROSITE" id="PS50835">
    <property type="entry name" value="IG_LIKE"/>
    <property type="match status" value="2"/>
</dbReference>
<dbReference type="SMART" id="SM00409">
    <property type="entry name" value="IG"/>
    <property type="match status" value="2"/>
</dbReference>
<dbReference type="InParanoid" id="A0A6Q2YJU9"/>
<evidence type="ECO:0000259" key="5">
    <source>
        <dbReference type="PROSITE" id="PS50835"/>
    </source>
</evidence>
<reference evidence="6" key="4">
    <citation type="submission" date="2025-09" db="UniProtKB">
        <authorList>
            <consortium name="Ensembl"/>
        </authorList>
    </citation>
    <scope>IDENTIFICATION</scope>
</reference>
<organism evidence="6 7">
    <name type="scientific">Esox lucius</name>
    <name type="common">Northern pike</name>
    <dbReference type="NCBI Taxonomy" id="8010"/>
    <lineage>
        <taxon>Eukaryota</taxon>
        <taxon>Metazoa</taxon>
        <taxon>Chordata</taxon>
        <taxon>Craniata</taxon>
        <taxon>Vertebrata</taxon>
        <taxon>Euteleostomi</taxon>
        <taxon>Actinopterygii</taxon>
        <taxon>Neopterygii</taxon>
        <taxon>Teleostei</taxon>
        <taxon>Protacanthopterygii</taxon>
        <taxon>Esociformes</taxon>
        <taxon>Esocidae</taxon>
        <taxon>Esox</taxon>
    </lineage>
</organism>
<feature type="compositionally biased region" description="Basic and acidic residues" evidence="2">
    <location>
        <begin position="258"/>
        <end position="271"/>
    </location>
</feature>
<dbReference type="Pfam" id="PF13895">
    <property type="entry name" value="Ig_2"/>
    <property type="match status" value="1"/>
</dbReference>
<dbReference type="InterPro" id="IPR003599">
    <property type="entry name" value="Ig_sub"/>
</dbReference>
<dbReference type="InterPro" id="IPR013783">
    <property type="entry name" value="Ig-like_fold"/>
</dbReference>
<reference evidence="7" key="1">
    <citation type="journal article" date="2014" name="PLoS ONE">
        <title>The genome and linkage map of the northern pike (Esox lucius): conserved synteny revealed between the salmonid sister group and the Neoteleostei.</title>
        <authorList>
            <person name="Rondeau E.B."/>
            <person name="Minkley D.R."/>
            <person name="Leong J.S."/>
            <person name="Messmer A.M."/>
            <person name="Jantzen J.R."/>
            <person name="von Schalburg K.R."/>
            <person name="Lemon C."/>
            <person name="Bird N.H."/>
            <person name="Koop B.F."/>
        </authorList>
    </citation>
    <scope>NUCLEOTIDE SEQUENCE</scope>
</reference>
<accession>A0A6Q2YJU9</accession>
<feature type="domain" description="Ig-like" evidence="5">
    <location>
        <begin position="126"/>
        <end position="213"/>
    </location>
</feature>
<keyword evidence="1" id="KW-0393">Immunoglobulin domain</keyword>
<keyword evidence="3" id="KW-1133">Transmembrane helix</keyword>
<reference evidence="6" key="2">
    <citation type="submission" date="2020-02" db="EMBL/GenBank/DDBJ databases">
        <title>Esox lucius (northern pike) genome, fEsoLuc1, primary haplotype.</title>
        <authorList>
            <person name="Myers G."/>
            <person name="Karagic N."/>
            <person name="Meyer A."/>
            <person name="Pippel M."/>
            <person name="Reichard M."/>
            <person name="Winkler S."/>
            <person name="Tracey A."/>
            <person name="Sims Y."/>
            <person name="Howe K."/>
            <person name="Rhie A."/>
            <person name="Formenti G."/>
            <person name="Durbin R."/>
            <person name="Fedrigo O."/>
            <person name="Jarvis E.D."/>
        </authorList>
    </citation>
    <scope>NUCLEOTIDE SEQUENCE [LARGE SCALE GENOMIC DNA]</scope>
</reference>
<name>A0A6Q2YJU9_ESOLU</name>
<protein>
    <recommendedName>
        <fullName evidence="5">Ig-like domain-containing protein</fullName>
    </recommendedName>
</protein>
<dbReference type="PANTHER" id="PTHR46013:SF4">
    <property type="entry name" value="B-CELL RECEPTOR CD22-RELATED"/>
    <property type="match status" value="1"/>
</dbReference>
<evidence type="ECO:0000256" key="3">
    <source>
        <dbReference type="SAM" id="Phobius"/>
    </source>
</evidence>
<feature type="domain" description="Ig-like" evidence="5">
    <location>
        <begin position="29"/>
        <end position="117"/>
    </location>
</feature>
<dbReference type="GeneTree" id="ENSGT01020000231038"/>
<feature type="chain" id="PRO_5044265314" description="Ig-like domain-containing protein" evidence="4">
    <location>
        <begin position="16"/>
        <end position="271"/>
    </location>
</feature>
<dbReference type="SUPFAM" id="SSF48726">
    <property type="entry name" value="Immunoglobulin"/>
    <property type="match status" value="2"/>
</dbReference>
<feature type="region of interest" description="Disordered" evidence="2">
    <location>
        <begin position="250"/>
        <end position="271"/>
    </location>
</feature>
<sequence length="271" mass="29411">MGIFTLLHYASLVTAGMSHTNTKPYYNLPYGVNLSVTNVKVIIDPATAKEGELVWITCQTKCPNFTEFHLYKNILSGPGNTTKLHINSKGTLIRVSKEDAGMYYCVVKGYEEQPSLATTLFVKYGPRNTSVSVSGVEAEGSSVTLTCSSDANPPVTLYTWFMKNGSEERILDTPTPTKDKIQIIIPRVNPGAVIQYYCEAKHELGTQRSASLDLNPGGSFPVASVVGGGGVVAVLAVVASVLVYHTVKRKSKPGRPMSKQEEMRENELASD</sequence>
<dbReference type="AlphaFoldDB" id="A0A6Q2YJU9"/>
<dbReference type="InterPro" id="IPR013151">
    <property type="entry name" value="Immunoglobulin_dom"/>
</dbReference>
<dbReference type="Bgee" id="ENSELUG00000034496">
    <property type="expression patterns" value="Expressed in stomach and 1 other cell type or tissue"/>
</dbReference>
<keyword evidence="3" id="KW-0472">Membrane</keyword>
<dbReference type="OMA" id="CEAKHEL"/>
<keyword evidence="3" id="KW-0812">Transmembrane</keyword>
<evidence type="ECO:0000256" key="4">
    <source>
        <dbReference type="SAM" id="SignalP"/>
    </source>
</evidence>
<reference evidence="6" key="3">
    <citation type="submission" date="2025-08" db="UniProtKB">
        <authorList>
            <consortium name="Ensembl"/>
        </authorList>
    </citation>
    <scope>IDENTIFICATION</scope>
</reference>